<reference evidence="8 9" key="1">
    <citation type="submission" date="2016-06" db="EMBL/GenBank/DDBJ databases">
        <authorList>
            <person name="Kjaerup R.B."/>
            <person name="Dalgaard T.S."/>
            <person name="Juul-Madsen H.R."/>
        </authorList>
    </citation>
    <scope>NUCLEOTIDE SEQUENCE [LARGE SCALE GENOMIC DNA]</scope>
    <source>
        <strain evidence="8 9">DSM 43818</strain>
    </source>
</reference>
<dbReference type="InterPro" id="IPR007208">
    <property type="entry name" value="MrpF/PhaF-like"/>
</dbReference>
<keyword evidence="7" id="KW-0472">Membrane</keyword>
<protein>
    <submittedName>
        <fullName evidence="8">Multicomponent Na+:H+ antiporter subunit F</fullName>
    </submittedName>
</protein>
<evidence type="ECO:0000256" key="5">
    <source>
        <dbReference type="ARBA" id="ARBA00022692"/>
    </source>
</evidence>
<name>A0A1C6RG38_9ACTN</name>
<dbReference type="GO" id="GO:0005886">
    <property type="term" value="C:plasma membrane"/>
    <property type="evidence" value="ECO:0007669"/>
    <property type="project" value="UniProtKB-SubCell"/>
</dbReference>
<dbReference type="GO" id="GO:0015385">
    <property type="term" value="F:sodium:proton antiporter activity"/>
    <property type="evidence" value="ECO:0007669"/>
    <property type="project" value="TreeGrafter"/>
</dbReference>
<organism evidence="8 9">
    <name type="scientific">Micromonospora nigra</name>
    <dbReference type="NCBI Taxonomy" id="145857"/>
    <lineage>
        <taxon>Bacteria</taxon>
        <taxon>Bacillati</taxon>
        <taxon>Actinomycetota</taxon>
        <taxon>Actinomycetes</taxon>
        <taxon>Micromonosporales</taxon>
        <taxon>Micromonosporaceae</taxon>
        <taxon>Micromonospora</taxon>
    </lineage>
</organism>
<keyword evidence="6" id="KW-1133">Transmembrane helix</keyword>
<dbReference type="Pfam" id="PF04066">
    <property type="entry name" value="MrpF_PhaF"/>
    <property type="match status" value="1"/>
</dbReference>
<dbReference type="RefSeq" id="WP_091076691.1">
    <property type="nucleotide sequence ID" value="NZ_FMHT01000003.1"/>
</dbReference>
<gene>
    <name evidence="8" type="ORF">GA0070616_0921</name>
</gene>
<dbReference type="STRING" id="145857.GA0070616_0921"/>
<evidence type="ECO:0000256" key="1">
    <source>
        <dbReference type="ARBA" id="ARBA00004651"/>
    </source>
</evidence>
<evidence type="ECO:0000313" key="8">
    <source>
        <dbReference type="EMBL" id="SCL16079.1"/>
    </source>
</evidence>
<evidence type="ECO:0000256" key="6">
    <source>
        <dbReference type="ARBA" id="ARBA00022989"/>
    </source>
</evidence>
<sequence length="86" mass="9052">MTILLDVALLVLASAMVVVVGRLVAGPTDADRAAALDLGFFVFLAAVAVLAVRLDQPNLLDLVLTGTLVSFLATVALARLVHREQR</sequence>
<keyword evidence="9" id="KW-1185">Reference proteome</keyword>
<comment type="similarity">
    <text evidence="2">Belongs to the CPA3 antiporters (TC 2.A.63) subunit F family.</text>
</comment>
<keyword evidence="5" id="KW-0812">Transmembrane</keyword>
<dbReference type="OrthoDB" id="3402829at2"/>
<keyword evidence="4" id="KW-1003">Cell membrane</keyword>
<dbReference type="AlphaFoldDB" id="A0A1C6RG38"/>
<evidence type="ECO:0000256" key="4">
    <source>
        <dbReference type="ARBA" id="ARBA00022475"/>
    </source>
</evidence>
<evidence type="ECO:0000256" key="2">
    <source>
        <dbReference type="ARBA" id="ARBA00009212"/>
    </source>
</evidence>
<evidence type="ECO:0000256" key="3">
    <source>
        <dbReference type="ARBA" id="ARBA00022448"/>
    </source>
</evidence>
<dbReference type="PANTHER" id="PTHR34702">
    <property type="entry name" value="NA(+)/H(+) ANTIPORTER SUBUNIT F1"/>
    <property type="match status" value="1"/>
</dbReference>
<evidence type="ECO:0000256" key="7">
    <source>
        <dbReference type="ARBA" id="ARBA00023136"/>
    </source>
</evidence>
<comment type="subcellular location">
    <subcellularLocation>
        <location evidence="1">Cell membrane</location>
        <topology evidence="1">Multi-pass membrane protein</topology>
    </subcellularLocation>
</comment>
<dbReference type="EMBL" id="FMHT01000003">
    <property type="protein sequence ID" value="SCL16079.1"/>
    <property type="molecule type" value="Genomic_DNA"/>
</dbReference>
<dbReference type="Proteomes" id="UP000199699">
    <property type="component" value="Unassembled WGS sequence"/>
</dbReference>
<keyword evidence="3" id="KW-0813">Transport</keyword>
<proteinExistence type="inferred from homology"/>
<evidence type="ECO:0000313" key="9">
    <source>
        <dbReference type="Proteomes" id="UP000199699"/>
    </source>
</evidence>
<dbReference type="PANTHER" id="PTHR34702:SF1">
    <property type="entry name" value="NA(+)_H(+) ANTIPORTER SUBUNIT F"/>
    <property type="match status" value="1"/>
</dbReference>
<accession>A0A1C6RG38</accession>